<dbReference type="Proteomes" id="UP001072034">
    <property type="component" value="Unassembled WGS sequence"/>
</dbReference>
<evidence type="ECO:0000313" key="1">
    <source>
        <dbReference type="EMBL" id="MCZ0858811.1"/>
    </source>
</evidence>
<gene>
    <name evidence="1" type="ORF">OHJ16_12245</name>
</gene>
<dbReference type="EMBL" id="JAPTMY010000030">
    <property type="protein sequence ID" value="MCZ0858811.1"/>
    <property type="molecule type" value="Genomic_DNA"/>
</dbReference>
<sequence>MTPEEFVRVIVSEAYEGAASDVCKTTMAPVRRHPAQSEVELSNWYNGLDARSQEMVYTLIKEGADTAIFSVFAIIDGVRGGGSLPRFRLFADDRELTVEDDDFLHEIFRSIVDERENRNL</sequence>
<reference evidence="1" key="1">
    <citation type="submission" date="2022-10" db="EMBL/GenBank/DDBJ databases">
        <title>Genome sequence of Actinomyces israelii ATCC 10048.</title>
        <authorList>
            <person name="Watt R.M."/>
            <person name="Tong W.M."/>
        </authorList>
    </citation>
    <scope>NUCLEOTIDE SEQUENCE</scope>
    <source>
        <strain evidence="1">ATCC 10048</strain>
    </source>
</reference>
<evidence type="ECO:0000313" key="2">
    <source>
        <dbReference type="Proteomes" id="UP001072034"/>
    </source>
</evidence>
<proteinExistence type="predicted"/>
<comment type="caution">
    <text evidence="1">The sequence shown here is derived from an EMBL/GenBank/DDBJ whole genome shotgun (WGS) entry which is preliminary data.</text>
</comment>
<name>A0ABT4IB92_9ACTO</name>
<organism evidence="1 2">
    <name type="scientific">Actinomyces israelii</name>
    <dbReference type="NCBI Taxonomy" id="1659"/>
    <lineage>
        <taxon>Bacteria</taxon>
        <taxon>Bacillati</taxon>
        <taxon>Actinomycetota</taxon>
        <taxon>Actinomycetes</taxon>
        <taxon>Actinomycetales</taxon>
        <taxon>Actinomycetaceae</taxon>
        <taxon>Actinomyces</taxon>
    </lineage>
</organism>
<accession>A0ABT4IB92</accession>
<keyword evidence="2" id="KW-1185">Reference proteome</keyword>
<protein>
    <submittedName>
        <fullName evidence="1">Uncharacterized protein</fullName>
    </submittedName>
</protein>
<dbReference type="RefSeq" id="WP_268918137.1">
    <property type="nucleotide sequence ID" value="NZ_JAPTMY010000030.1"/>
</dbReference>